<comment type="caution">
    <text evidence="2">The sequence shown here is derived from an EMBL/GenBank/DDBJ whole genome shotgun (WGS) entry which is preliminary data.</text>
</comment>
<evidence type="ECO:0000313" key="3">
    <source>
        <dbReference type="Proteomes" id="UP001157186"/>
    </source>
</evidence>
<evidence type="ECO:0000313" key="2">
    <source>
        <dbReference type="EMBL" id="GLX76681.1"/>
    </source>
</evidence>
<feature type="domain" description="DUF7661" evidence="1">
    <location>
        <begin position="10"/>
        <end position="78"/>
    </location>
</feature>
<dbReference type="EMBL" id="BSST01000001">
    <property type="protein sequence ID" value="GLX76681.1"/>
    <property type="molecule type" value="Genomic_DNA"/>
</dbReference>
<organism evidence="2 3">
    <name type="scientific">Thalassotalea insulae</name>
    <dbReference type="NCBI Taxonomy" id="2056778"/>
    <lineage>
        <taxon>Bacteria</taxon>
        <taxon>Pseudomonadati</taxon>
        <taxon>Pseudomonadota</taxon>
        <taxon>Gammaproteobacteria</taxon>
        <taxon>Alteromonadales</taxon>
        <taxon>Colwelliaceae</taxon>
        <taxon>Thalassotalea</taxon>
    </lineage>
</organism>
<dbReference type="InterPro" id="IPR056078">
    <property type="entry name" value="DUF7661"/>
</dbReference>
<keyword evidence="3" id="KW-1185">Reference proteome</keyword>
<dbReference type="Pfam" id="PF24697">
    <property type="entry name" value="DUF7661"/>
    <property type="match status" value="1"/>
</dbReference>
<reference evidence="2 3" key="1">
    <citation type="submission" date="2023-03" db="EMBL/GenBank/DDBJ databases">
        <title>Draft genome sequence of Thalassotalea insulae KCTC 62186T.</title>
        <authorList>
            <person name="Sawabe T."/>
        </authorList>
    </citation>
    <scope>NUCLEOTIDE SEQUENCE [LARGE SCALE GENOMIC DNA]</scope>
    <source>
        <strain evidence="2 3">KCTC 62186</strain>
    </source>
</reference>
<proteinExistence type="predicted"/>
<evidence type="ECO:0000259" key="1">
    <source>
        <dbReference type="Pfam" id="PF24697"/>
    </source>
</evidence>
<sequence>MCLGGLGVIIKFDVFGKPMSVIKKEHEWQLFNESDTGIRSRVYDVIIPSDINENELEKYLDDIYHEYSSEKHSKVKRLN</sequence>
<gene>
    <name evidence="2" type="ORF">tinsulaeT_00210</name>
</gene>
<accession>A0ABQ6GPS4</accession>
<dbReference type="Proteomes" id="UP001157186">
    <property type="component" value="Unassembled WGS sequence"/>
</dbReference>
<protein>
    <recommendedName>
        <fullName evidence="1">DUF7661 domain-containing protein</fullName>
    </recommendedName>
</protein>
<name>A0ABQ6GPS4_9GAMM</name>